<evidence type="ECO:0000256" key="1">
    <source>
        <dbReference type="SAM" id="MobiDB-lite"/>
    </source>
</evidence>
<dbReference type="EMBL" id="KV876023">
    <property type="protein sequence ID" value="RZR73803.1"/>
    <property type="molecule type" value="Genomic_DNA"/>
</dbReference>
<dbReference type="Proteomes" id="UP000290560">
    <property type="component" value="Unassembled WGS sequence"/>
</dbReference>
<accession>A0A445MHW4</accession>
<proteinExistence type="predicted"/>
<organism evidence="2">
    <name type="scientific">Ensete ventricosum</name>
    <name type="common">Abyssinian banana</name>
    <name type="synonym">Musa ensete</name>
    <dbReference type="NCBI Taxonomy" id="4639"/>
    <lineage>
        <taxon>Eukaryota</taxon>
        <taxon>Viridiplantae</taxon>
        <taxon>Streptophyta</taxon>
        <taxon>Embryophyta</taxon>
        <taxon>Tracheophyta</taxon>
        <taxon>Spermatophyta</taxon>
        <taxon>Magnoliopsida</taxon>
        <taxon>Liliopsida</taxon>
        <taxon>Zingiberales</taxon>
        <taxon>Musaceae</taxon>
        <taxon>Ensete</taxon>
    </lineage>
</organism>
<evidence type="ECO:0000313" key="2">
    <source>
        <dbReference type="EMBL" id="RZR73803.1"/>
    </source>
</evidence>
<sequence>MAAGLHLRQEHSANRPVIREPRLLPEVLQLLYALAIPQYPIAPASQNSNLFPLPQQPPPEKKKERLTTMQAFDASSWTWSSPRRMRRSCTSTCTWERSRSSLPSTRRTPFPLLAPSSAVIVSSRVNRSCVLQVDKIGGMIPCLIPSEKRIPVIVLQQCSCFVVAQRNPVVQVSEPQYATSADGNAQAQSGRESLRLHG</sequence>
<feature type="compositionally biased region" description="Polar residues" evidence="1">
    <location>
        <begin position="177"/>
        <end position="191"/>
    </location>
</feature>
<reference evidence="2" key="1">
    <citation type="journal article" date="2018" name="Data Brief">
        <title>Genome sequence data from 17 accessions of Ensete ventricosum, a staple food crop for millions in Ethiopia.</title>
        <authorList>
            <person name="Yemataw Z."/>
            <person name="Muzemil S."/>
            <person name="Ambachew D."/>
            <person name="Tripathi L."/>
            <person name="Tesfaye K."/>
            <person name="Chala A."/>
            <person name="Farbos A."/>
            <person name="O'Neill P."/>
            <person name="Moore K."/>
            <person name="Grant M."/>
            <person name="Studholme D.J."/>
        </authorList>
    </citation>
    <scope>NUCLEOTIDE SEQUENCE [LARGE SCALE GENOMIC DNA]</scope>
    <source>
        <tissue evidence="2">Leaf</tissue>
    </source>
</reference>
<name>A0A445MHW4_ENSVE</name>
<protein>
    <submittedName>
        <fullName evidence="2">Uncharacterized protein</fullName>
    </submittedName>
</protein>
<dbReference type="AlphaFoldDB" id="A0A445MHW4"/>
<feature type="region of interest" description="Disordered" evidence="1">
    <location>
        <begin position="177"/>
        <end position="198"/>
    </location>
</feature>
<gene>
    <name evidence="2" type="ORF">BHM03_00028245</name>
</gene>